<gene>
    <name evidence="2" type="ORF">H1R20_g8616</name>
</gene>
<dbReference type="EMBL" id="JANBPK010000925">
    <property type="protein sequence ID" value="KAJ2928458.1"/>
    <property type="molecule type" value="Genomic_DNA"/>
</dbReference>
<dbReference type="PROSITE" id="PS50405">
    <property type="entry name" value="GST_CTER"/>
    <property type="match status" value="1"/>
</dbReference>
<dbReference type="InterPro" id="IPR036282">
    <property type="entry name" value="Glutathione-S-Trfase_C_sf"/>
</dbReference>
<sequence>MNTEPGSSSSSTNTISYKVIGTPFSTFTRTITLGLHYKGIPFEQISTTPHTEVARDAHPARLSSGIWTEYPPEPSLHFKPSAPDGQLEEKMWEVVSLIASFGFPTIEVGVIKPHLKALADGTPERTILQRNYDGHSKITEFLSIIDQRTVPNAKYLFGDQLTWADFYLYPLLADLRALPEWILTVEHRFMKWAETMDELDAVKKTFAGTLADERS</sequence>
<dbReference type="OrthoDB" id="249703at2759"/>
<comment type="caution">
    <text evidence="2">The sequence shown here is derived from an EMBL/GenBank/DDBJ whole genome shotgun (WGS) entry which is preliminary data.</text>
</comment>
<dbReference type="AlphaFoldDB" id="A0A9W8JCW6"/>
<dbReference type="InterPro" id="IPR010987">
    <property type="entry name" value="Glutathione-S-Trfase_C-like"/>
</dbReference>
<dbReference type="Pfam" id="PF13410">
    <property type="entry name" value="GST_C_2"/>
    <property type="match status" value="1"/>
</dbReference>
<feature type="domain" description="GST C-terminal" evidence="1">
    <location>
        <begin position="84"/>
        <end position="215"/>
    </location>
</feature>
<evidence type="ECO:0000313" key="2">
    <source>
        <dbReference type="EMBL" id="KAJ2928458.1"/>
    </source>
</evidence>
<dbReference type="Proteomes" id="UP001140091">
    <property type="component" value="Unassembled WGS sequence"/>
</dbReference>
<feature type="non-terminal residue" evidence="2">
    <location>
        <position position="1"/>
    </location>
</feature>
<dbReference type="Gene3D" id="1.20.1050.10">
    <property type="match status" value="1"/>
</dbReference>
<organism evidence="2 3">
    <name type="scientific">Candolleomyces eurysporus</name>
    <dbReference type="NCBI Taxonomy" id="2828524"/>
    <lineage>
        <taxon>Eukaryota</taxon>
        <taxon>Fungi</taxon>
        <taxon>Dikarya</taxon>
        <taxon>Basidiomycota</taxon>
        <taxon>Agaricomycotina</taxon>
        <taxon>Agaricomycetes</taxon>
        <taxon>Agaricomycetidae</taxon>
        <taxon>Agaricales</taxon>
        <taxon>Agaricineae</taxon>
        <taxon>Psathyrellaceae</taxon>
        <taxon>Candolleomyces</taxon>
    </lineage>
</organism>
<reference evidence="2" key="1">
    <citation type="submission" date="2022-06" db="EMBL/GenBank/DDBJ databases">
        <title>Genome Sequence of Candolleomyces eurysporus.</title>
        <authorList>
            <person name="Buettner E."/>
        </authorList>
    </citation>
    <scope>NUCLEOTIDE SEQUENCE</scope>
    <source>
        <strain evidence="2">VTCC 930004</strain>
    </source>
</reference>
<evidence type="ECO:0000313" key="3">
    <source>
        <dbReference type="Proteomes" id="UP001140091"/>
    </source>
</evidence>
<accession>A0A9W8JCW6</accession>
<proteinExistence type="predicted"/>
<protein>
    <recommendedName>
        <fullName evidence="1">GST C-terminal domain-containing protein</fullName>
    </recommendedName>
</protein>
<evidence type="ECO:0000259" key="1">
    <source>
        <dbReference type="PROSITE" id="PS50405"/>
    </source>
</evidence>
<keyword evidence="3" id="KW-1185">Reference proteome</keyword>
<name>A0A9W8JCW6_9AGAR</name>
<dbReference type="SUPFAM" id="SSF47616">
    <property type="entry name" value="GST C-terminal domain-like"/>
    <property type="match status" value="1"/>
</dbReference>